<dbReference type="PROSITE" id="PS50005">
    <property type="entry name" value="TPR"/>
    <property type="match status" value="1"/>
</dbReference>
<comment type="caution">
    <text evidence="4">The sequence shown here is derived from an EMBL/GenBank/DDBJ whole genome shotgun (WGS) entry which is preliminary data.</text>
</comment>
<gene>
    <name evidence="4" type="ORF">IAA06_02410</name>
</gene>
<dbReference type="Proteomes" id="UP000823842">
    <property type="component" value="Unassembled WGS sequence"/>
</dbReference>
<dbReference type="Pfam" id="PF14559">
    <property type="entry name" value="TPR_19"/>
    <property type="match status" value="1"/>
</dbReference>
<keyword evidence="2" id="KW-0812">Transmembrane</keyword>
<keyword evidence="2" id="KW-1133">Transmembrane helix</keyword>
<dbReference type="Gene3D" id="1.25.40.10">
    <property type="entry name" value="Tetratricopeptide repeat domain"/>
    <property type="match status" value="1"/>
</dbReference>
<feature type="domain" description="GH29D-like beta-sandwich" evidence="3">
    <location>
        <begin position="205"/>
        <end position="262"/>
    </location>
</feature>
<accession>A0A9D2RUW7</accession>
<name>A0A9D2RUW7_9FIRM</name>
<dbReference type="EMBL" id="DWYZ01000057">
    <property type="protein sequence ID" value="HJB27628.1"/>
    <property type="molecule type" value="Genomic_DNA"/>
</dbReference>
<organism evidence="4 5">
    <name type="scientific">Candidatus Blautia faecavium</name>
    <dbReference type="NCBI Taxonomy" id="2838487"/>
    <lineage>
        <taxon>Bacteria</taxon>
        <taxon>Bacillati</taxon>
        <taxon>Bacillota</taxon>
        <taxon>Clostridia</taxon>
        <taxon>Lachnospirales</taxon>
        <taxon>Lachnospiraceae</taxon>
        <taxon>Blautia</taxon>
    </lineage>
</organism>
<dbReference type="SUPFAM" id="SSF48452">
    <property type="entry name" value="TPR-like"/>
    <property type="match status" value="1"/>
</dbReference>
<dbReference type="InterPro" id="IPR059177">
    <property type="entry name" value="GH29D-like_dom"/>
</dbReference>
<evidence type="ECO:0000313" key="4">
    <source>
        <dbReference type="EMBL" id="HJB27628.1"/>
    </source>
</evidence>
<proteinExistence type="predicted"/>
<protein>
    <submittedName>
        <fullName evidence="4">Chitobiase/beta-hexosaminidase C-terminal domain-containing protein</fullName>
    </submittedName>
</protein>
<feature type="repeat" description="TPR" evidence="1">
    <location>
        <begin position="89"/>
        <end position="122"/>
    </location>
</feature>
<reference evidence="4" key="2">
    <citation type="submission" date="2021-04" db="EMBL/GenBank/DDBJ databases">
        <authorList>
            <person name="Gilroy R."/>
        </authorList>
    </citation>
    <scope>NUCLEOTIDE SEQUENCE</scope>
    <source>
        <strain evidence="4">ChiSjej1B19-5720</strain>
    </source>
</reference>
<keyword evidence="2" id="KW-0472">Membrane</keyword>
<evidence type="ECO:0000259" key="3">
    <source>
        <dbReference type="Pfam" id="PF13290"/>
    </source>
</evidence>
<sequence length="358" mass="40931">MKCPKCHAEVEKGNLYCPKCLAEIPWVQEFNSVETLLEKKKIEEPKKAPSHESLRRLGKRRRIKRITVLVLGILILITGVFFFRQMNSFEAFYERADKAFAKGEYERAIRCINAALEKDPENLKANLLLSRIQEKNGKTESAMLVLKPMLKEYPESAEVYGQMLHLMEIEGQYSEIKDLLASCDKKEILETYKEYICTAPTSGLPPGTYTSFQTVALFADYENIYYTLDGTKPTEKSIRYTEPIKLKEGTTVLRAIGINDKNIVSDEITRKYVIVVDSPKPPEITPEEGNYDKRTMIEITVPDGCRAYYAFDKIPTVQSTVYEKPIAMPEGYHVFYAILVAANGEISEAASRIYYLEY</sequence>
<dbReference type="SMART" id="SM00028">
    <property type="entry name" value="TPR"/>
    <property type="match status" value="1"/>
</dbReference>
<dbReference type="InterPro" id="IPR011990">
    <property type="entry name" value="TPR-like_helical_dom_sf"/>
</dbReference>
<dbReference type="InterPro" id="IPR019734">
    <property type="entry name" value="TPR_rpt"/>
</dbReference>
<evidence type="ECO:0000256" key="1">
    <source>
        <dbReference type="PROSITE-ProRule" id="PRU00339"/>
    </source>
</evidence>
<reference evidence="4" key="1">
    <citation type="journal article" date="2021" name="PeerJ">
        <title>Extensive microbial diversity within the chicken gut microbiome revealed by metagenomics and culture.</title>
        <authorList>
            <person name="Gilroy R."/>
            <person name="Ravi A."/>
            <person name="Getino M."/>
            <person name="Pursley I."/>
            <person name="Horton D.L."/>
            <person name="Alikhan N.F."/>
            <person name="Baker D."/>
            <person name="Gharbi K."/>
            <person name="Hall N."/>
            <person name="Watson M."/>
            <person name="Adriaenssens E.M."/>
            <person name="Foster-Nyarko E."/>
            <person name="Jarju S."/>
            <person name="Secka A."/>
            <person name="Antonio M."/>
            <person name="Oren A."/>
            <person name="Chaudhuri R.R."/>
            <person name="La Ragione R."/>
            <person name="Hildebrand F."/>
            <person name="Pallen M.J."/>
        </authorList>
    </citation>
    <scope>NUCLEOTIDE SEQUENCE</scope>
    <source>
        <strain evidence="4">ChiSjej1B19-5720</strain>
    </source>
</reference>
<evidence type="ECO:0000256" key="2">
    <source>
        <dbReference type="SAM" id="Phobius"/>
    </source>
</evidence>
<dbReference type="AlphaFoldDB" id="A0A9D2RUW7"/>
<feature type="domain" description="GH29D-like beta-sandwich" evidence="3">
    <location>
        <begin position="286"/>
        <end position="347"/>
    </location>
</feature>
<dbReference type="Pfam" id="PF13290">
    <property type="entry name" value="CHB_HEX_C_1"/>
    <property type="match status" value="2"/>
</dbReference>
<evidence type="ECO:0000313" key="5">
    <source>
        <dbReference type="Proteomes" id="UP000823842"/>
    </source>
</evidence>
<keyword evidence="1" id="KW-0802">TPR repeat</keyword>
<feature type="transmembrane region" description="Helical" evidence="2">
    <location>
        <begin position="66"/>
        <end position="83"/>
    </location>
</feature>